<dbReference type="EMBL" id="CP015961">
    <property type="protein sequence ID" value="ANI93909.1"/>
    <property type="molecule type" value="Genomic_DNA"/>
</dbReference>
<keyword evidence="2" id="KW-1185">Reference proteome</keyword>
<dbReference type="KEGG" id="dtm:BJL86_3150"/>
<name>A0A173LQD6_9ACTN</name>
<reference evidence="1 2" key="1">
    <citation type="submission" date="2016-06" db="EMBL/GenBank/DDBJ databases">
        <title>Complete genome sequence of a saline-alkali tolerant type strain Dietzia timorensis ID05-A0528T.</title>
        <authorList>
            <person name="Wu X."/>
        </authorList>
    </citation>
    <scope>NUCLEOTIDE SEQUENCE [LARGE SCALE GENOMIC DNA]</scope>
    <source>
        <strain evidence="1 2">ID05-A0528</strain>
    </source>
</reference>
<dbReference type="Proteomes" id="UP000186104">
    <property type="component" value="Chromosome"/>
</dbReference>
<evidence type="ECO:0000313" key="2">
    <source>
        <dbReference type="Proteomes" id="UP000186104"/>
    </source>
</evidence>
<sequence length="50" mass="5416">MIAARATVAASTVTRVVGFGRRASRTTFAVFIDQTMGRLLDTDPRQAKFG</sequence>
<protein>
    <submittedName>
        <fullName evidence="1">Uncharacterized protein</fullName>
    </submittedName>
</protein>
<dbReference type="AlphaFoldDB" id="A0A173LQD6"/>
<evidence type="ECO:0000313" key="1">
    <source>
        <dbReference type="EMBL" id="ANI93909.1"/>
    </source>
</evidence>
<organism evidence="1 2">
    <name type="scientific">Dietzia timorensis</name>
    <dbReference type="NCBI Taxonomy" id="499555"/>
    <lineage>
        <taxon>Bacteria</taxon>
        <taxon>Bacillati</taxon>
        <taxon>Actinomycetota</taxon>
        <taxon>Actinomycetes</taxon>
        <taxon>Mycobacteriales</taxon>
        <taxon>Dietziaceae</taxon>
        <taxon>Dietzia</taxon>
    </lineage>
</organism>
<dbReference type="RefSeq" id="WP_156515491.1">
    <property type="nucleotide sequence ID" value="NZ_CP015961.1"/>
</dbReference>
<accession>A0A173LQD6</accession>
<gene>
    <name evidence="1" type="ORF">BJL86_3150</name>
</gene>
<proteinExistence type="predicted"/>